<evidence type="ECO:0000313" key="2">
    <source>
        <dbReference type="Proteomes" id="UP000241764"/>
    </source>
</evidence>
<sequence length="91" mass="10256">MALTFPNRSRSYDTAYQRVRFLGYDGLLEVPFFIEASALSNAESNTISAEEHNLAAFDAARGRILDVARQVYSYGRKNVYVLTPADFERGN</sequence>
<protein>
    <submittedName>
        <fullName evidence="1">DUF1488 domain-containing protein</fullName>
    </submittedName>
</protein>
<accession>A0A2P7BER7</accession>
<gene>
    <name evidence="1" type="ORF">CU103_07915</name>
</gene>
<dbReference type="EMBL" id="PGGM01000003">
    <property type="protein sequence ID" value="PSH64967.1"/>
    <property type="molecule type" value="Genomic_DNA"/>
</dbReference>
<reference evidence="2" key="1">
    <citation type="submission" date="2017-11" db="EMBL/GenBank/DDBJ databases">
        <authorList>
            <person name="Kuznetsova I."/>
            <person name="Sazanova A."/>
            <person name="Chirak E."/>
            <person name="Safronova V."/>
            <person name="Willems A."/>
        </authorList>
    </citation>
    <scope>NUCLEOTIDE SEQUENCE [LARGE SCALE GENOMIC DNA]</scope>
    <source>
        <strain evidence="2">CCBAU 03422</strain>
    </source>
</reference>
<dbReference type="Proteomes" id="UP000241764">
    <property type="component" value="Unassembled WGS sequence"/>
</dbReference>
<organism evidence="1 2">
    <name type="scientific">Phyllobacterium sophorae</name>
    <dbReference type="NCBI Taxonomy" id="1520277"/>
    <lineage>
        <taxon>Bacteria</taxon>
        <taxon>Pseudomonadati</taxon>
        <taxon>Pseudomonadota</taxon>
        <taxon>Alphaproteobacteria</taxon>
        <taxon>Hyphomicrobiales</taxon>
        <taxon>Phyllobacteriaceae</taxon>
        <taxon>Phyllobacterium</taxon>
    </lineage>
</organism>
<name>A0A2P7BER7_9HYPH</name>
<dbReference type="Pfam" id="PF07369">
    <property type="entry name" value="DUF1488"/>
    <property type="match status" value="1"/>
</dbReference>
<dbReference type="InterPro" id="IPR036692">
    <property type="entry name" value="Shew3726-like_sf"/>
</dbReference>
<dbReference type="InterPro" id="IPR009962">
    <property type="entry name" value="DUF1488"/>
</dbReference>
<dbReference type="RefSeq" id="WP_106663381.1">
    <property type="nucleotide sequence ID" value="NZ_PGGM01000003.1"/>
</dbReference>
<keyword evidence="2" id="KW-1185">Reference proteome</keyword>
<dbReference type="OrthoDB" id="7360668at2"/>
<comment type="caution">
    <text evidence="1">The sequence shown here is derived from an EMBL/GenBank/DDBJ whole genome shotgun (WGS) entry which is preliminary data.</text>
</comment>
<proteinExistence type="predicted"/>
<dbReference type="SUPFAM" id="SSF160272">
    <property type="entry name" value="Shew3726-like"/>
    <property type="match status" value="1"/>
</dbReference>
<dbReference type="AlphaFoldDB" id="A0A2P7BER7"/>
<evidence type="ECO:0000313" key="1">
    <source>
        <dbReference type="EMBL" id="PSH64967.1"/>
    </source>
</evidence>